<sequence>MDKFTTDSLALYVADDDIFAYFSLFSVIENELNPTVLFDLDAMMASGSKAEACLGNIYYFNDAAGMWRSCLAVGLVRACQRFELVGSDKVCLFSLSCPIFKLYLKEMATWTSYSDVIFLSLKLFSRDKPAFKTFRADHLRLPVFVYIAGYSYLVCHGLPEFMNLIQPLQGVKHRFFR</sequence>
<dbReference type="STRING" id="177439.DP2917"/>
<protein>
    <submittedName>
        <fullName evidence="1">Uncharacterized protein</fullName>
    </submittedName>
</protein>
<dbReference type="EMBL" id="CR522870">
    <property type="protein sequence ID" value="CAG37646.1"/>
    <property type="molecule type" value="Genomic_DNA"/>
</dbReference>
<dbReference type="AlphaFoldDB" id="Q6AJ34"/>
<keyword evidence="2" id="KW-1185">Reference proteome</keyword>
<gene>
    <name evidence="1" type="ordered locus">DP2917</name>
</gene>
<dbReference type="KEGG" id="dps:DP2917"/>
<evidence type="ECO:0000313" key="1">
    <source>
        <dbReference type="EMBL" id="CAG37646.1"/>
    </source>
</evidence>
<evidence type="ECO:0000313" key="2">
    <source>
        <dbReference type="Proteomes" id="UP000000602"/>
    </source>
</evidence>
<dbReference type="HOGENOM" id="CLU_1515564_0_0_7"/>
<organism evidence="1 2">
    <name type="scientific">Desulfotalea psychrophila (strain LSv54 / DSM 12343)</name>
    <dbReference type="NCBI Taxonomy" id="177439"/>
    <lineage>
        <taxon>Bacteria</taxon>
        <taxon>Pseudomonadati</taxon>
        <taxon>Thermodesulfobacteriota</taxon>
        <taxon>Desulfobulbia</taxon>
        <taxon>Desulfobulbales</taxon>
        <taxon>Desulfocapsaceae</taxon>
        <taxon>Desulfotalea</taxon>
    </lineage>
</organism>
<proteinExistence type="predicted"/>
<dbReference type="Proteomes" id="UP000000602">
    <property type="component" value="Chromosome"/>
</dbReference>
<accession>Q6AJ34</accession>
<reference evidence="2" key="1">
    <citation type="journal article" date="2004" name="Environ. Microbiol.">
        <title>The genome of Desulfotalea psychrophila, a sulfate-reducing bacterium from permanently cold Arctic sediments.</title>
        <authorList>
            <person name="Rabus R."/>
            <person name="Ruepp A."/>
            <person name="Frickey T."/>
            <person name="Rattei T."/>
            <person name="Fartmann B."/>
            <person name="Stark M."/>
            <person name="Bauer M."/>
            <person name="Zibat A."/>
            <person name="Lombardot T."/>
            <person name="Becker I."/>
            <person name="Amann J."/>
            <person name="Gellner K."/>
            <person name="Teeling H."/>
            <person name="Leuschner W.D."/>
            <person name="Gloeckner F.-O."/>
            <person name="Lupas A.N."/>
            <person name="Amann R."/>
            <person name="Klenk H.-P."/>
        </authorList>
    </citation>
    <scope>NUCLEOTIDE SEQUENCE [LARGE SCALE GENOMIC DNA]</scope>
    <source>
        <strain evidence="2">DSM 12343 / LSv54</strain>
    </source>
</reference>
<name>Q6AJ34_DESPS</name>